<dbReference type="GO" id="GO:0016301">
    <property type="term" value="F:kinase activity"/>
    <property type="evidence" value="ECO:0007669"/>
    <property type="project" value="UniProtKB-KW"/>
</dbReference>
<evidence type="ECO:0000256" key="10">
    <source>
        <dbReference type="ARBA" id="ARBA00022777"/>
    </source>
</evidence>
<evidence type="ECO:0000256" key="1">
    <source>
        <dbReference type="ARBA" id="ARBA00000012"/>
    </source>
</evidence>
<comment type="cofactor">
    <cofactor evidence="3">
        <name>Mg(2+)</name>
        <dbReference type="ChEBI" id="CHEBI:18420"/>
    </cofactor>
</comment>
<dbReference type="CDD" id="cd00483">
    <property type="entry name" value="HPPK"/>
    <property type="match status" value="2"/>
</dbReference>
<evidence type="ECO:0000256" key="3">
    <source>
        <dbReference type="ARBA" id="ARBA00001946"/>
    </source>
</evidence>
<comment type="catalytic activity">
    <reaction evidence="2">
        <text>6-hydroxymethyl-7,8-dihydropterin + ATP = (7,8-dihydropterin-6-yl)methyl diphosphate + AMP + H(+)</text>
        <dbReference type="Rhea" id="RHEA:11412"/>
        <dbReference type="ChEBI" id="CHEBI:15378"/>
        <dbReference type="ChEBI" id="CHEBI:30616"/>
        <dbReference type="ChEBI" id="CHEBI:44841"/>
        <dbReference type="ChEBI" id="CHEBI:72950"/>
        <dbReference type="ChEBI" id="CHEBI:456215"/>
        <dbReference type="EC" id="2.7.6.3"/>
    </reaction>
</comment>
<comment type="pathway">
    <text evidence="5">Cofactor biosynthesis; tetrahydrofolate biosynthesis; 2-amino-4-hydroxy-6-hydroxymethyl-7,8-dihydropteridine diphosphate from 7,8-dihydroneopterin triphosphate: step 4/4.</text>
</comment>
<keyword evidence="12" id="KW-0460">Magnesium</keyword>
<name>A0A8S9GDF3_BRACR</name>
<keyword evidence="7" id="KW-0808">Transferase</keyword>
<dbReference type="Gene3D" id="3.30.70.560">
    <property type="entry name" value="7,8-Dihydro-6-hydroxymethylpterin-pyrophosphokinase HPPK"/>
    <property type="match status" value="2"/>
</dbReference>
<keyword evidence="8" id="KW-0479">Metal-binding</keyword>
<evidence type="ECO:0000256" key="2">
    <source>
        <dbReference type="ARBA" id="ARBA00000198"/>
    </source>
</evidence>
<dbReference type="GO" id="GO:0003848">
    <property type="term" value="F:2-amino-4-hydroxy-6-hydroxymethyldihydropteridine diphosphokinase activity"/>
    <property type="evidence" value="ECO:0007669"/>
    <property type="project" value="UniProtKB-EC"/>
</dbReference>
<comment type="caution">
    <text evidence="17">The sequence shown here is derived from an EMBL/GenBank/DDBJ whole genome shotgun (WGS) entry which is preliminary data.</text>
</comment>
<dbReference type="FunFam" id="3.30.70.560:FF:000003">
    <property type="entry name" value="Folate synthesis bifunctional protein"/>
    <property type="match status" value="2"/>
</dbReference>
<dbReference type="GO" id="GO:0005737">
    <property type="term" value="C:cytoplasm"/>
    <property type="evidence" value="ECO:0007669"/>
    <property type="project" value="UniProtKB-ARBA"/>
</dbReference>
<dbReference type="InterPro" id="IPR006390">
    <property type="entry name" value="DHP_synth_dom"/>
</dbReference>
<feature type="domain" description="Pterin-binding" evidence="16">
    <location>
        <begin position="827"/>
        <end position="1095"/>
    </location>
</feature>
<dbReference type="GO" id="GO:0046872">
    <property type="term" value="F:metal ion binding"/>
    <property type="evidence" value="ECO:0007669"/>
    <property type="project" value="UniProtKB-KW"/>
</dbReference>
<evidence type="ECO:0000256" key="5">
    <source>
        <dbReference type="ARBA" id="ARBA00005051"/>
    </source>
</evidence>
<dbReference type="EMBL" id="QGKW02002005">
    <property type="protein sequence ID" value="KAF2544043.1"/>
    <property type="molecule type" value="Genomic_DNA"/>
</dbReference>
<dbReference type="PANTHER" id="PTHR20941:SF1">
    <property type="entry name" value="FOLIC ACID SYNTHESIS PROTEIN FOL1"/>
    <property type="match status" value="1"/>
</dbReference>
<keyword evidence="13" id="KW-0289">Folate biosynthesis</keyword>
<evidence type="ECO:0000313" key="18">
    <source>
        <dbReference type="Proteomes" id="UP000712281"/>
    </source>
</evidence>
<dbReference type="Pfam" id="PF01288">
    <property type="entry name" value="HPPK"/>
    <property type="match status" value="2"/>
</dbReference>
<dbReference type="CDD" id="cd00739">
    <property type="entry name" value="DHPS"/>
    <property type="match status" value="2"/>
</dbReference>
<comment type="pathway">
    <text evidence="4">Cofactor biosynthesis; tetrahydrofolate biosynthesis; 7,8-dihydrofolate from 2-amino-4-hydroxy-6-hydroxymethyl-7,8-dihydropteridine diphosphate and 4-aminobenzoate: step 1/2.</text>
</comment>
<evidence type="ECO:0000256" key="7">
    <source>
        <dbReference type="ARBA" id="ARBA00022679"/>
    </source>
</evidence>
<evidence type="ECO:0000256" key="15">
    <source>
        <dbReference type="ARBA" id="ARBA00061359"/>
    </source>
</evidence>
<dbReference type="Pfam" id="PF00809">
    <property type="entry name" value="Pterin_bind"/>
    <property type="match status" value="3"/>
</dbReference>
<dbReference type="InterPro" id="IPR000489">
    <property type="entry name" value="Pterin-binding_dom"/>
</dbReference>
<dbReference type="GO" id="GO:0046656">
    <property type="term" value="P:folic acid biosynthetic process"/>
    <property type="evidence" value="ECO:0007669"/>
    <property type="project" value="UniProtKB-KW"/>
</dbReference>
<keyword evidence="11" id="KW-0067">ATP-binding</keyword>
<feature type="domain" description="Pterin-binding" evidence="16">
    <location>
        <begin position="274"/>
        <end position="542"/>
    </location>
</feature>
<protein>
    <recommendedName>
        <fullName evidence="16">Pterin-binding domain-containing protein</fullName>
    </recommendedName>
</protein>
<dbReference type="FunFam" id="3.20.20.20:FF:000006">
    <property type="entry name" value="Dihydropteroate synthase"/>
    <property type="match status" value="2"/>
</dbReference>
<dbReference type="Proteomes" id="UP000712281">
    <property type="component" value="Unassembled WGS sequence"/>
</dbReference>
<gene>
    <name evidence="17" type="ORF">F2Q68_00029219</name>
</gene>
<dbReference type="GO" id="GO:0004156">
    <property type="term" value="F:dihydropteroate synthase activity"/>
    <property type="evidence" value="ECO:0007669"/>
    <property type="project" value="UniProtKB-EC"/>
</dbReference>
<dbReference type="InterPro" id="IPR000550">
    <property type="entry name" value="Hppk"/>
</dbReference>
<dbReference type="NCBIfam" id="TIGR01498">
    <property type="entry name" value="folK"/>
    <property type="match status" value="2"/>
</dbReference>
<keyword evidence="14" id="KW-0511">Multifunctional enzyme</keyword>
<dbReference type="GO" id="GO:0046654">
    <property type="term" value="P:tetrahydrofolate biosynthetic process"/>
    <property type="evidence" value="ECO:0007669"/>
    <property type="project" value="TreeGrafter"/>
</dbReference>
<comment type="catalytic activity">
    <reaction evidence="1">
        <text>(7,8-dihydropterin-6-yl)methyl diphosphate + 4-aminobenzoate = 7,8-dihydropteroate + diphosphate</text>
        <dbReference type="Rhea" id="RHEA:19949"/>
        <dbReference type="ChEBI" id="CHEBI:17836"/>
        <dbReference type="ChEBI" id="CHEBI:17839"/>
        <dbReference type="ChEBI" id="CHEBI:33019"/>
        <dbReference type="ChEBI" id="CHEBI:72950"/>
        <dbReference type="EC" id="2.5.1.15"/>
    </reaction>
</comment>
<dbReference type="AlphaFoldDB" id="A0A8S9GDF3"/>
<dbReference type="SUPFAM" id="SSF51717">
    <property type="entry name" value="Dihydropteroate synthetase-like"/>
    <property type="match status" value="3"/>
</dbReference>
<accession>A0A8S9GDF3</accession>
<evidence type="ECO:0000256" key="12">
    <source>
        <dbReference type="ARBA" id="ARBA00022842"/>
    </source>
</evidence>
<comment type="similarity">
    <text evidence="6">In the C-terminal section; belongs to the DHPS family.</text>
</comment>
<reference evidence="17" key="1">
    <citation type="submission" date="2019-12" db="EMBL/GenBank/DDBJ databases">
        <title>Genome sequencing and annotation of Brassica cretica.</title>
        <authorList>
            <person name="Studholme D.J."/>
            <person name="Sarris P.F."/>
        </authorList>
    </citation>
    <scope>NUCLEOTIDE SEQUENCE</scope>
    <source>
        <strain evidence="17">PFS-001/15</strain>
        <tissue evidence="17">Leaf</tissue>
    </source>
</reference>
<evidence type="ECO:0000313" key="17">
    <source>
        <dbReference type="EMBL" id="KAF2544043.1"/>
    </source>
</evidence>
<organism evidence="17 18">
    <name type="scientific">Brassica cretica</name>
    <name type="common">Mustard</name>
    <dbReference type="NCBI Taxonomy" id="69181"/>
    <lineage>
        <taxon>Eukaryota</taxon>
        <taxon>Viridiplantae</taxon>
        <taxon>Streptophyta</taxon>
        <taxon>Embryophyta</taxon>
        <taxon>Tracheophyta</taxon>
        <taxon>Spermatophyta</taxon>
        <taxon>Magnoliopsida</taxon>
        <taxon>eudicotyledons</taxon>
        <taxon>Gunneridae</taxon>
        <taxon>Pentapetalae</taxon>
        <taxon>rosids</taxon>
        <taxon>malvids</taxon>
        <taxon>Brassicales</taxon>
        <taxon>Brassicaceae</taxon>
        <taxon>Brassiceae</taxon>
        <taxon>Brassica</taxon>
    </lineage>
</organism>
<feature type="domain" description="Pterin-binding" evidence="16">
    <location>
        <begin position="1096"/>
        <end position="1219"/>
    </location>
</feature>
<dbReference type="GO" id="GO:0005524">
    <property type="term" value="F:ATP binding"/>
    <property type="evidence" value="ECO:0007669"/>
    <property type="project" value="UniProtKB-KW"/>
</dbReference>
<dbReference type="InterPro" id="IPR035907">
    <property type="entry name" value="Hppk_sf"/>
</dbReference>
<dbReference type="NCBIfam" id="TIGR01496">
    <property type="entry name" value="DHPS"/>
    <property type="match status" value="2"/>
</dbReference>
<evidence type="ECO:0000256" key="8">
    <source>
        <dbReference type="ARBA" id="ARBA00022723"/>
    </source>
</evidence>
<evidence type="ECO:0000256" key="4">
    <source>
        <dbReference type="ARBA" id="ARBA00004763"/>
    </source>
</evidence>
<dbReference type="PROSITE" id="PS00793">
    <property type="entry name" value="DHPS_2"/>
    <property type="match status" value="2"/>
</dbReference>
<dbReference type="PROSITE" id="PS00794">
    <property type="entry name" value="HPPK"/>
    <property type="match status" value="2"/>
</dbReference>
<dbReference type="SUPFAM" id="SSF55083">
    <property type="entry name" value="6-hydroxymethyl-7,8-dihydropterin pyrophosphokinase, HPPK"/>
    <property type="match status" value="2"/>
</dbReference>
<dbReference type="InterPro" id="IPR045031">
    <property type="entry name" value="DHP_synth-like"/>
</dbReference>
<comment type="similarity">
    <text evidence="15">In the N-terminal section; belongs to the HPPK family.</text>
</comment>
<dbReference type="Gene3D" id="3.20.20.20">
    <property type="entry name" value="Dihydropteroate synthase-like"/>
    <property type="match status" value="3"/>
</dbReference>
<proteinExistence type="inferred from homology"/>
<evidence type="ECO:0000256" key="11">
    <source>
        <dbReference type="ARBA" id="ARBA00022840"/>
    </source>
</evidence>
<keyword evidence="10" id="KW-0418">Kinase</keyword>
<dbReference type="PROSITE" id="PS00792">
    <property type="entry name" value="DHPS_1"/>
    <property type="match status" value="2"/>
</dbReference>
<evidence type="ECO:0000256" key="6">
    <source>
        <dbReference type="ARBA" id="ARBA00009951"/>
    </source>
</evidence>
<keyword evidence="9" id="KW-0547">Nucleotide-binding</keyword>
<evidence type="ECO:0000259" key="16">
    <source>
        <dbReference type="PROSITE" id="PS50972"/>
    </source>
</evidence>
<dbReference type="PANTHER" id="PTHR20941">
    <property type="entry name" value="FOLATE SYNTHESIS PROTEINS"/>
    <property type="match status" value="1"/>
</dbReference>
<sequence>MLMMGKLGTMIHTGRFLLRRFSAPPPAVAMAVTPSRVSFHRYYSSKFISLVSPHVSPFSSLFRPQALSSSAFSSLSTPTRVQVDSTEHEVVIALGSNIGNRMNNFREALRLMKLHGIRLTRHSCLYETAPVHVTDQPRFLNAAVRGVTKLPPHELLTVLKTIERDMGRTDGIRYGPRPLDLDILFYGKMRIASDKLIIPHERLWERPFVLAPLVDLLGTAVDNDTVAHWHSLALHPGGIHQSWERLGGESLVGQDGIQRVLPIGDELWDFTSRTHVMGILNLTPDSFSDGGQFQSLENAVSRVREMISEGADIIDIGAQSTRPMATRISSQEELERLLPVLEAVRGLPEMEGKLISVDTFNSEVASEAISKGADILNDVSAGALDSNMHKVVAESGVPYMAMHMRGDPCTMQSEENLQYGDVCKDVASELYTRFRDAEISGIPAWRVMIDPGIGFSKRVEHNLDVITDLPKIREEMAKRSIGVSHAPILIGPSRKRFLGDICGHPEAAERDAATVASVTAGILGGANIIRVHNVKDNADAAKVCDAMLRRRGRMLMMGKLGTMIHTGRFLLRRFSAPPPAVAMAVTPSRVSFHRYYSSKFISLVSPHVSPFSSLFRPQALSSSAFSSLSTPTRVQVDSTEHEVVIALGSNIGNRMNNFREALRLMKLYGICLTRHSCLYETAPVHVTDQPRFLNAAVRGVTKLPPHELLTVLKTIERDMGRTDGIRYGPRPLDLDILFYGKMRIASDKLIIPHERLWERSFVLAPLVDLLGTAVDNDAVAHWHSLALHPGGIHQSWERLGGESLVGQDGVQRVLPIGDKLWDFTSRTHVMGILNLTPDSFSDGGQFQSLENAVSRVREMISQGADIIDIGAQSTRPMATRISSQEELERLLPVLEAVRGLPEMEGKLISVDTFNSEVASEAISKGADILNDVSAGALDSDMHKVVAESGVPYMAMHMRGDPCTMQSEENLQYGDVCKDVASELYTRVRDAEISGIPAWRVMIDPGIGFSKRVEHNLDVITDLPKIREEMAKRSIGVSHAPILIGPSRKRFLGDICGRPEAAERDAATVASVTAGILGGANIIRVHNVKDNADAAKYGDVCKDVASELYTRFRDAEISGIPAWRVMIDPGIGFSKRVEHNLDVITDLPKIREEMAKRSIGVSHAPILIGPSRKRFLGDICGHPEAAERDAATVASVTAGILGGANIIRVHNVKDNADAAKVCDAMLRRRGRSKG</sequence>
<evidence type="ECO:0000256" key="9">
    <source>
        <dbReference type="ARBA" id="ARBA00022741"/>
    </source>
</evidence>
<evidence type="ECO:0000256" key="13">
    <source>
        <dbReference type="ARBA" id="ARBA00022909"/>
    </source>
</evidence>
<evidence type="ECO:0000256" key="14">
    <source>
        <dbReference type="ARBA" id="ARBA00023268"/>
    </source>
</evidence>
<dbReference type="PROSITE" id="PS50972">
    <property type="entry name" value="PTERIN_BINDING"/>
    <property type="match status" value="3"/>
</dbReference>
<dbReference type="InterPro" id="IPR011005">
    <property type="entry name" value="Dihydropteroate_synth-like_sf"/>
</dbReference>